<protein>
    <submittedName>
        <fullName evidence="1">Uncharacterized protein</fullName>
    </submittedName>
</protein>
<evidence type="ECO:0000313" key="1">
    <source>
        <dbReference type="EMBL" id="KAK4004700.1"/>
    </source>
</evidence>
<reference evidence="1 2" key="1">
    <citation type="journal article" date="2023" name="Nucleic Acids Res.">
        <title>The hologenome of Daphnia magna reveals possible DNA methylation and microbiome-mediated evolution of the host genome.</title>
        <authorList>
            <person name="Chaturvedi A."/>
            <person name="Li X."/>
            <person name="Dhandapani V."/>
            <person name="Marshall H."/>
            <person name="Kissane S."/>
            <person name="Cuenca-Cambronero M."/>
            <person name="Asole G."/>
            <person name="Calvet F."/>
            <person name="Ruiz-Romero M."/>
            <person name="Marangio P."/>
            <person name="Guigo R."/>
            <person name="Rago D."/>
            <person name="Mirbahai L."/>
            <person name="Eastwood N."/>
            <person name="Colbourne J.K."/>
            <person name="Zhou J."/>
            <person name="Mallon E."/>
            <person name="Orsini L."/>
        </authorList>
    </citation>
    <scope>NUCLEOTIDE SEQUENCE [LARGE SCALE GENOMIC DNA]</scope>
    <source>
        <strain evidence="1">LRV0_1</strain>
    </source>
</reference>
<dbReference type="EMBL" id="JAOYFB010000001">
    <property type="protein sequence ID" value="KAK4004700.1"/>
    <property type="molecule type" value="Genomic_DNA"/>
</dbReference>
<organism evidence="1 2">
    <name type="scientific">Daphnia magna</name>
    <dbReference type="NCBI Taxonomy" id="35525"/>
    <lineage>
        <taxon>Eukaryota</taxon>
        <taxon>Metazoa</taxon>
        <taxon>Ecdysozoa</taxon>
        <taxon>Arthropoda</taxon>
        <taxon>Crustacea</taxon>
        <taxon>Branchiopoda</taxon>
        <taxon>Diplostraca</taxon>
        <taxon>Cladocera</taxon>
        <taxon>Anomopoda</taxon>
        <taxon>Daphniidae</taxon>
        <taxon>Daphnia</taxon>
    </lineage>
</organism>
<name>A0ABQ9YVL6_9CRUS</name>
<dbReference type="Proteomes" id="UP001234178">
    <property type="component" value="Unassembled WGS sequence"/>
</dbReference>
<proteinExistence type="predicted"/>
<keyword evidence="2" id="KW-1185">Reference proteome</keyword>
<comment type="caution">
    <text evidence="1">The sequence shown here is derived from an EMBL/GenBank/DDBJ whole genome shotgun (WGS) entry which is preliminary data.</text>
</comment>
<accession>A0ABQ9YVL6</accession>
<gene>
    <name evidence="1" type="ORF">OUZ56_006427</name>
</gene>
<sequence length="95" mass="11290">MIEQDYTQLSSFNAIRRIYPCLGSPKCDLEPHNIHRFITRRHVSAIMGDSLTLLFCIYLCRPLRVAPPTPCREKNQTRPLMKTQENLYQFYWIVM</sequence>
<evidence type="ECO:0000313" key="2">
    <source>
        <dbReference type="Proteomes" id="UP001234178"/>
    </source>
</evidence>